<dbReference type="InterPro" id="IPR013229">
    <property type="entry name" value="PEGA"/>
</dbReference>
<dbReference type="EMBL" id="MGES01000043">
    <property type="protein sequence ID" value="OGL88512.1"/>
    <property type="molecule type" value="Genomic_DNA"/>
</dbReference>
<organism evidence="2 3">
    <name type="scientific">Candidatus Uhrbacteria bacterium RIFCSPLOWO2_02_FULL_51_9</name>
    <dbReference type="NCBI Taxonomy" id="1802410"/>
    <lineage>
        <taxon>Bacteria</taxon>
        <taxon>Candidatus Uhriibacteriota</taxon>
    </lineage>
</organism>
<evidence type="ECO:0000259" key="1">
    <source>
        <dbReference type="Pfam" id="PF08308"/>
    </source>
</evidence>
<dbReference type="Proteomes" id="UP000176678">
    <property type="component" value="Unassembled WGS sequence"/>
</dbReference>
<dbReference type="AlphaFoldDB" id="A0A1F7VD87"/>
<dbReference type="Pfam" id="PF08308">
    <property type="entry name" value="PEGA"/>
    <property type="match status" value="1"/>
</dbReference>
<proteinExistence type="predicted"/>
<accession>A0A1F7VD87</accession>
<evidence type="ECO:0000313" key="3">
    <source>
        <dbReference type="Proteomes" id="UP000176678"/>
    </source>
</evidence>
<comment type="caution">
    <text evidence="2">The sequence shown here is derived from an EMBL/GenBank/DDBJ whole genome shotgun (WGS) entry which is preliminary data.</text>
</comment>
<reference evidence="2 3" key="1">
    <citation type="journal article" date="2016" name="Nat. Commun.">
        <title>Thousands of microbial genomes shed light on interconnected biogeochemical processes in an aquifer system.</title>
        <authorList>
            <person name="Anantharaman K."/>
            <person name="Brown C.T."/>
            <person name="Hug L.A."/>
            <person name="Sharon I."/>
            <person name="Castelle C.J."/>
            <person name="Probst A.J."/>
            <person name="Thomas B.C."/>
            <person name="Singh A."/>
            <person name="Wilkins M.J."/>
            <person name="Karaoz U."/>
            <person name="Brodie E.L."/>
            <person name="Williams K.H."/>
            <person name="Hubbard S.S."/>
            <person name="Banfield J.F."/>
        </authorList>
    </citation>
    <scope>NUCLEOTIDE SEQUENCE [LARGE SCALE GENOMIC DNA]</scope>
</reference>
<gene>
    <name evidence="2" type="ORF">A3H75_02645</name>
</gene>
<name>A0A1F7VD87_9BACT</name>
<feature type="domain" description="PEGA" evidence="1">
    <location>
        <begin position="44"/>
        <end position="104"/>
    </location>
</feature>
<dbReference type="STRING" id="1802410.A3H75_02645"/>
<sequence length="287" mass="33097">MTPRIRQFIFLLFVVLFLTTTAVTLLYASGYRFNIASRRIVQTGILFINGRPRDADVYLNNRLVARVLPFRAIQLIPGSYQIRVEKDGYFTWEKNLAVYPRETTFATEITLWRNEKPTRVDDAREIARWREQFFASTTKPSDLTHNNRFLAWRANDGTVSLAYTDQEKIAEPLPIVSRERPEIQWNAAQKSWLLKSDHELWFIDTEGGTQLIERSSQPITRALLLDDLPYLLTLTGDEIKIMELDDRDRRNVITVATGKKISAVALNTAATDVAFTDGVEVWTARIR</sequence>
<evidence type="ECO:0000313" key="2">
    <source>
        <dbReference type="EMBL" id="OGL88512.1"/>
    </source>
</evidence>
<protein>
    <recommendedName>
        <fullName evidence="1">PEGA domain-containing protein</fullName>
    </recommendedName>
</protein>